<dbReference type="AlphaFoldDB" id="W1NX70"/>
<gene>
    <name evidence="3" type="ORF">AMTR_s00111p00130900</name>
</gene>
<sequence>MVSCRKRKSNNQIEAMGMVSPTTDNRKDGPTLSEDITKKSDVVGDPAGAPAPNNPLNGGKSMNDGMAAQVSMGRIDMPAVPKEVSLRSDHHSYFPFLLPETLPESSPPAKAVKRAEVYHWSWFLFLSVLVFVGYQRGSQATSQALLAILAEMYPLRHHRTVHRDKEVIVGGGDALKSMEMIPNESLGSASMDNLAMVVMEVTPPLTKVIHVSAPLLLQFTSTPMVVETRAEGVKPVHNAPIDDAAKNGMNMEDFCEEARVRAMVTDSGMDFNILIGVVFKDIIEKKRLEKKKAAEKEKAWMDDSMVLDQGSLSLDVSTTTPRSRGGKSKGKEKAKANPT</sequence>
<dbReference type="Gramene" id="ERN00243">
    <property type="protein sequence ID" value="ERN00243"/>
    <property type="gene ID" value="AMTR_s00111p00130900"/>
</dbReference>
<feature type="compositionally biased region" description="Basic and acidic residues" evidence="1">
    <location>
        <begin position="24"/>
        <end position="42"/>
    </location>
</feature>
<keyword evidence="4" id="KW-1185">Reference proteome</keyword>
<keyword evidence="2" id="KW-0472">Membrane</keyword>
<proteinExistence type="predicted"/>
<dbReference type="HOGENOM" id="CLU_819768_0_0_1"/>
<name>W1NX70_AMBTC</name>
<feature type="compositionally biased region" description="Polar residues" evidence="1">
    <location>
        <begin position="311"/>
        <end position="321"/>
    </location>
</feature>
<evidence type="ECO:0000256" key="1">
    <source>
        <dbReference type="SAM" id="MobiDB-lite"/>
    </source>
</evidence>
<accession>W1NX70</accession>
<feature type="compositionally biased region" description="Basic and acidic residues" evidence="1">
    <location>
        <begin position="329"/>
        <end position="339"/>
    </location>
</feature>
<keyword evidence="2" id="KW-1133">Transmembrane helix</keyword>
<dbReference type="EMBL" id="KI394940">
    <property type="protein sequence ID" value="ERN00243.1"/>
    <property type="molecule type" value="Genomic_DNA"/>
</dbReference>
<keyword evidence="2" id="KW-0812">Transmembrane</keyword>
<reference evidence="4" key="1">
    <citation type="journal article" date="2013" name="Science">
        <title>The Amborella genome and the evolution of flowering plants.</title>
        <authorList>
            <consortium name="Amborella Genome Project"/>
        </authorList>
    </citation>
    <scope>NUCLEOTIDE SEQUENCE [LARGE SCALE GENOMIC DNA]</scope>
</reference>
<evidence type="ECO:0000313" key="4">
    <source>
        <dbReference type="Proteomes" id="UP000017836"/>
    </source>
</evidence>
<dbReference type="Proteomes" id="UP000017836">
    <property type="component" value="Unassembled WGS sequence"/>
</dbReference>
<organism evidence="3 4">
    <name type="scientific">Amborella trichopoda</name>
    <dbReference type="NCBI Taxonomy" id="13333"/>
    <lineage>
        <taxon>Eukaryota</taxon>
        <taxon>Viridiplantae</taxon>
        <taxon>Streptophyta</taxon>
        <taxon>Embryophyta</taxon>
        <taxon>Tracheophyta</taxon>
        <taxon>Spermatophyta</taxon>
        <taxon>Magnoliopsida</taxon>
        <taxon>Amborellales</taxon>
        <taxon>Amborellaceae</taxon>
        <taxon>Amborella</taxon>
    </lineage>
</organism>
<evidence type="ECO:0000313" key="3">
    <source>
        <dbReference type="EMBL" id="ERN00243.1"/>
    </source>
</evidence>
<feature type="region of interest" description="Disordered" evidence="1">
    <location>
        <begin position="311"/>
        <end position="339"/>
    </location>
</feature>
<feature type="region of interest" description="Disordered" evidence="1">
    <location>
        <begin position="1"/>
        <end position="61"/>
    </location>
</feature>
<feature type="compositionally biased region" description="Low complexity" evidence="1">
    <location>
        <begin position="46"/>
        <end position="59"/>
    </location>
</feature>
<protein>
    <submittedName>
        <fullName evidence="3">Uncharacterized protein</fullName>
    </submittedName>
</protein>
<evidence type="ECO:0000256" key="2">
    <source>
        <dbReference type="SAM" id="Phobius"/>
    </source>
</evidence>
<feature type="transmembrane region" description="Helical" evidence="2">
    <location>
        <begin position="117"/>
        <end position="134"/>
    </location>
</feature>